<reference evidence="1" key="1">
    <citation type="submission" date="2021-05" db="EMBL/GenBank/DDBJ databases">
        <authorList>
            <person name="Alioto T."/>
            <person name="Alioto T."/>
            <person name="Gomez Garrido J."/>
        </authorList>
    </citation>
    <scope>NUCLEOTIDE SEQUENCE</scope>
</reference>
<dbReference type="AlphaFoldDB" id="A0A8D8TRS6"/>
<protein>
    <submittedName>
        <fullName evidence="1">Uncharacterized protein</fullName>
    </submittedName>
</protein>
<organism evidence="1">
    <name type="scientific">Cacopsylla melanoneura</name>
    <dbReference type="NCBI Taxonomy" id="428564"/>
    <lineage>
        <taxon>Eukaryota</taxon>
        <taxon>Metazoa</taxon>
        <taxon>Ecdysozoa</taxon>
        <taxon>Arthropoda</taxon>
        <taxon>Hexapoda</taxon>
        <taxon>Insecta</taxon>
        <taxon>Pterygota</taxon>
        <taxon>Neoptera</taxon>
        <taxon>Paraneoptera</taxon>
        <taxon>Hemiptera</taxon>
        <taxon>Sternorrhyncha</taxon>
        <taxon>Psylloidea</taxon>
        <taxon>Psyllidae</taxon>
        <taxon>Psyllinae</taxon>
        <taxon>Cacopsylla</taxon>
    </lineage>
</organism>
<sequence>MKKKKSFILYGKLMQLSHGIIVLNEMLEIERKIIVHDEEVKDVVKRRNVAKKANQIVAQAWLAFTRHSVPEIFKRHFVSCEKRVQRERLVHTVVVHEVVQYIIIAMIHQH</sequence>
<dbReference type="EMBL" id="HBUF01659984">
    <property type="protein sequence ID" value="CAG6788464.1"/>
    <property type="molecule type" value="Transcribed_RNA"/>
</dbReference>
<accession>A0A8D8TRS6</accession>
<evidence type="ECO:0000313" key="1">
    <source>
        <dbReference type="EMBL" id="CAG6693846.1"/>
    </source>
</evidence>
<name>A0A8D8TRS6_9HEMI</name>
<dbReference type="EMBL" id="HBUF01314750">
    <property type="protein sequence ID" value="CAG6693846.1"/>
    <property type="molecule type" value="Transcribed_RNA"/>
</dbReference>
<proteinExistence type="predicted"/>